<feature type="transmembrane region" description="Helical" evidence="1">
    <location>
        <begin position="12"/>
        <end position="35"/>
    </location>
</feature>
<keyword evidence="1" id="KW-0472">Membrane</keyword>
<evidence type="ECO:0000256" key="1">
    <source>
        <dbReference type="SAM" id="Phobius"/>
    </source>
</evidence>
<evidence type="ECO:0000313" key="3">
    <source>
        <dbReference type="Proteomes" id="UP000004074"/>
    </source>
</evidence>
<organism evidence="2 3">
    <name type="scientific">Helicobacter pylori NQ4076</name>
    <dbReference type="NCBI Taxonomy" id="992029"/>
    <lineage>
        <taxon>Bacteria</taxon>
        <taxon>Pseudomonadati</taxon>
        <taxon>Campylobacterota</taxon>
        <taxon>Epsilonproteobacteria</taxon>
        <taxon>Campylobacterales</taxon>
        <taxon>Helicobacteraceae</taxon>
        <taxon>Helicobacter</taxon>
    </lineage>
</organism>
<proteinExistence type="predicted"/>
<gene>
    <name evidence="2" type="ORF">HPNQ4076_1402</name>
</gene>
<dbReference type="AlphaFoldDB" id="I9Z7W2"/>
<reference evidence="2 3" key="1">
    <citation type="journal article" date="2013" name="Pathog. Dis.">
        <title>Genome sequences of 65 Helicobacter pylori strains isolated from asymptomatic individuals and patients with gastric cancer, peptic ulcer disease, or gastritis.</title>
        <authorList>
            <person name="Blanchard T.G."/>
            <person name="Czinn S.J."/>
            <person name="Correa P."/>
            <person name="Nakazawa T."/>
            <person name="Keelan M."/>
            <person name="Morningstar L."/>
            <person name="Santana-Cruz I."/>
            <person name="Maroo A."/>
            <person name="McCracken C."/>
            <person name="Shefchek K."/>
            <person name="Daugherty S."/>
            <person name="Song Y."/>
            <person name="Fraser C.M."/>
            <person name="Fricke W.F."/>
        </authorList>
    </citation>
    <scope>NUCLEOTIDE SEQUENCE [LARGE SCALE GENOMIC DNA]</scope>
    <source>
        <strain evidence="2 3">NQ4076</strain>
    </source>
</reference>
<keyword evidence="1" id="KW-1133">Transmembrane helix</keyword>
<protein>
    <submittedName>
        <fullName evidence="2">Uncharacterized protein</fullName>
    </submittedName>
</protein>
<sequence>MYLEHCSAKSFFFFFVIWRKFRIFAFFALLFGWYWKEFLDFVLMEC</sequence>
<evidence type="ECO:0000313" key="2">
    <source>
        <dbReference type="EMBL" id="EJB32223.1"/>
    </source>
</evidence>
<keyword evidence="1" id="KW-0812">Transmembrane</keyword>
<accession>I9Z7W2</accession>
<name>I9Z7W2_HELPX</name>
<dbReference type="Proteomes" id="UP000004074">
    <property type="component" value="Unassembled WGS sequence"/>
</dbReference>
<comment type="caution">
    <text evidence="2">The sequence shown here is derived from an EMBL/GenBank/DDBJ whole genome shotgun (WGS) entry which is preliminary data.</text>
</comment>
<dbReference type="EMBL" id="AKNX01000004">
    <property type="protein sequence ID" value="EJB32223.1"/>
    <property type="molecule type" value="Genomic_DNA"/>
</dbReference>